<accession>A0A7I8I8K2</accession>
<name>A0A7I8I8K2_SPIIN</name>
<protein>
    <submittedName>
        <fullName evidence="1">Uncharacterized protein</fullName>
    </submittedName>
</protein>
<reference evidence="1" key="1">
    <citation type="submission" date="2019-12" db="EMBL/GenBank/DDBJ databases">
        <authorList>
            <person name="Scholz U."/>
            <person name="Mascher M."/>
            <person name="Fiebig A."/>
        </authorList>
    </citation>
    <scope>NUCLEOTIDE SEQUENCE</scope>
</reference>
<dbReference type="Proteomes" id="UP000663760">
    <property type="component" value="Chromosome 1"/>
</dbReference>
<dbReference type="EMBL" id="LR743588">
    <property type="protein sequence ID" value="CAA2613938.1"/>
    <property type="molecule type" value="Genomic_DNA"/>
</dbReference>
<keyword evidence="3" id="KW-1185">Reference proteome</keyword>
<sequence>MCSFHRKHYLKCMKRKREIISDSQLDTIAITIFSN</sequence>
<evidence type="ECO:0000313" key="1">
    <source>
        <dbReference type="EMBL" id="CAA2613938.1"/>
    </source>
</evidence>
<evidence type="ECO:0000313" key="3">
    <source>
        <dbReference type="Proteomes" id="UP000663760"/>
    </source>
</evidence>
<evidence type="ECO:0000313" key="2">
    <source>
        <dbReference type="EMBL" id="CAA7388114.1"/>
    </source>
</evidence>
<organism evidence="1">
    <name type="scientific">Spirodela intermedia</name>
    <name type="common">Intermediate duckweed</name>
    <dbReference type="NCBI Taxonomy" id="51605"/>
    <lineage>
        <taxon>Eukaryota</taxon>
        <taxon>Viridiplantae</taxon>
        <taxon>Streptophyta</taxon>
        <taxon>Embryophyta</taxon>
        <taxon>Tracheophyta</taxon>
        <taxon>Spermatophyta</taxon>
        <taxon>Magnoliopsida</taxon>
        <taxon>Liliopsida</taxon>
        <taxon>Araceae</taxon>
        <taxon>Lemnoideae</taxon>
        <taxon>Spirodela</taxon>
    </lineage>
</organism>
<dbReference type="EMBL" id="LR746264">
    <property type="protein sequence ID" value="CAA7388114.1"/>
    <property type="molecule type" value="Genomic_DNA"/>
</dbReference>
<gene>
    <name evidence="1" type="ORF">SI7747_01000343</name>
    <name evidence="2" type="ORF">SI8410_01000416</name>
</gene>
<dbReference type="AlphaFoldDB" id="A0A7I8I8K2"/>
<proteinExistence type="predicted"/>